<dbReference type="InterPro" id="IPR036259">
    <property type="entry name" value="MFS_trans_sf"/>
</dbReference>
<dbReference type="OMA" id="FCWFTHT"/>
<dbReference type="PROSITE" id="PS50850">
    <property type="entry name" value="MFS"/>
    <property type="match status" value="1"/>
</dbReference>
<feature type="transmembrane region" description="Helical" evidence="5">
    <location>
        <begin position="187"/>
        <end position="206"/>
    </location>
</feature>
<keyword evidence="3 5" id="KW-1133">Transmembrane helix</keyword>
<dbReference type="Proteomes" id="UP000594454">
    <property type="component" value="Chromosome 2"/>
</dbReference>
<name>A0A7R8UJ43_HERIL</name>
<keyword evidence="4 5" id="KW-0472">Membrane</keyword>
<gene>
    <name evidence="7" type="ORF">HERILL_LOCUS4593</name>
</gene>
<dbReference type="FunCoup" id="A0A7R8UJ43">
    <property type="interactions" value="5"/>
</dbReference>
<reference evidence="7 8" key="1">
    <citation type="submission" date="2020-11" db="EMBL/GenBank/DDBJ databases">
        <authorList>
            <person name="Wallbank WR R."/>
            <person name="Pardo Diaz C."/>
            <person name="Kozak K."/>
            <person name="Martin S."/>
            <person name="Jiggins C."/>
            <person name="Moest M."/>
            <person name="Warren A I."/>
            <person name="Generalovic N T."/>
            <person name="Byers J.R.P. K."/>
            <person name="Montejo-Kovacevich G."/>
            <person name="Yen C E."/>
        </authorList>
    </citation>
    <scope>NUCLEOTIDE SEQUENCE [LARGE SCALE GENOMIC DNA]</scope>
</reference>
<dbReference type="Pfam" id="PF00083">
    <property type="entry name" value="Sugar_tr"/>
    <property type="match status" value="1"/>
</dbReference>
<evidence type="ECO:0000256" key="3">
    <source>
        <dbReference type="ARBA" id="ARBA00022989"/>
    </source>
</evidence>
<evidence type="ECO:0000256" key="4">
    <source>
        <dbReference type="ARBA" id="ARBA00023136"/>
    </source>
</evidence>
<feature type="transmembrane region" description="Helical" evidence="5">
    <location>
        <begin position="439"/>
        <end position="462"/>
    </location>
</feature>
<comment type="subcellular location">
    <subcellularLocation>
        <location evidence="1">Membrane</location>
        <topology evidence="1">Multi-pass membrane protein</topology>
    </subcellularLocation>
</comment>
<evidence type="ECO:0000256" key="1">
    <source>
        <dbReference type="ARBA" id="ARBA00004141"/>
    </source>
</evidence>
<proteinExistence type="predicted"/>
<feature type="transmembrane region" description="Helical" evidence="5">
    <location>
        <begin position="353"/>
        <end position="374"/>
    </location>
</feature>
<feature type="transmembrane region" description="Helical" evidence="5">
    <location>
        <begin position="269"/>
        <end position="292"/>
    </location>
</feature>
<dbReference type="Gene3D" id="1.20.1250.20">
    <property type="entry name" value="MFS general substrate transporter like domains"/>
    <property type="match status" value="1"/>
</dbReference>
<evidence type="ECO:0000259" key="6">
    <source>
        <dbReference type="PROSITE" id="PS50850"/>
    </source>
</evidence>
<dbReference type="OrthoDB" id="2261376at2759"/>
<accession>A0A7R8UJ43</accession>
<feature type="transmembrane region" description="Helical" evidence="5">
    <location>
        <begin position="212"/>
        <end position="230"/>
    </location>
</feature>
<dbReference type="PANTHER" id="PTHR24064">
    <property type="entry name" value="SOLUTE CARRIER FAMILY 22 MEMBER"/>
    <property type="match status" value="1"/>
</dbReference>
<organism evidence="7 8">
    <name type="scientific">Hermetia illucens</name>
    <name type="common">Black soldier fly</name>
    <dbReference type="NCBI Taxonomy" id="343691"/>
    <lineage>
        <taxon>Eukaryota</taxon>
        <taxon>Metazoa</taxon>
        <taxon>Ecdysozoa</taxon>
        <taxon>Arthropoda</taxon>
        <taxon>Hexapoda</taxon>
        <taxon>Insecta</taxon>
        <taxon>Pterygota</taxon>
        <taxon>Neoptera</taxon>
        <taxon>Endopterygota</taxon>
        <taxon>Diptera</taxon>
        <taxon>Brachycera</taxon>
        <taxon>Stratiomyomorpha</taxon>
        <taxon>Stratiomyidae</taxon>
        <taxon>Hermetiinae</taxon>
        <taxon>Hermetia</taxon>
    </lineage>
</organism>
<feature type="transmembrane region" description="Helical" evidence="5">
    <location>
        <begin position="386"/>
        <end position="405"/>
    </location>
</feature>
<dbReference type="EMBL" id="LR899010">
    <property type="protein sequence ID" value="CAD7081492.1"/>
    <property type="molecule type" value="Genomic_DNA"/>
</dbReference>
<dbReference type="InterPro" id="IPR005828">
    <property type="entry name" value="MFS_sugar_transport-like"/>
</dbReference>
<dbReference type="InParanoid" id="A0A7R8UJ43"/>
<evidence type="ECO:0000313" key="8">
    <source>
        <dbReference type="Proteomes" id="UP000594454"/>
    </source>
</evidence>
<dbReference type="InterPro" id="IPR020846">
    <property type="entry name" value="MFS_dom"/>
</dbReference>
<dbReference type="CDD" id="cd17317">
    <property type="entry name" value="MFS_SLC22"/>
    <property type="match status" value="1"/>
</dbReference>
<protein>
    <recommendedName>
        <fullName evidence="6">Major facilitator superfamily (MFS) profile domain-containing protein</fullName>
    </recommendedName>
</protein>
<keyword evidence="2 5" id="KW-0812">Transmembrane</keyword>
<feature type="transmembrane region" description="Helical" evidence="5">
    <location>
        <begin position="20"/>
        <end position="45"/>
    </location>
</feature>
<dbReference type="SUPFAM" id="SSF103473">
    <property type="entry name" value="MFS general substrate transporter"/>
    <property type="match status" value="1"/>
</dbReference>
<dbReference type="AlphaFoldDB" id="A0A7R8UJ43"/>
<dbReference type="GO" id="GO:0016020">
    <property type="term" value="C:membrane"/>
    <property type="evidence" value="ECO:0007669"/>
    <property type="project" value="UniProtKB-SubCell"/>
</dbReference>
<dbReference type="PROSITE" id="PS00216">
    <property type="entry name" value="SUGAR_TRANSPORT_1"/>
    <property type="match status" value="1"/>
</dbReference>
<evidence type="ECO:0000256" key="2">
    <source>
        <dbReference type="ARBA" id="ARBA00022692"/>
    </source>
</evidence>
<sequence>MGKGTYDLDSILNEIGQFGAFQILSCTLICLPIIFNGIDTLTYIFTASGVEHRCRINECDLDNSGIQAYLPPWINNSVPFENGVPSKCTRYKPYNNSDNLYDGSNHSEFCPADLFDQTAIVSCNEFIYKGDERTIATEWDLSCPNDAWKLTLIGTLNNIGQFIGVPLGGYISDGYGRRTTMALTGTIAAMMGIIRSFSVNYAMFAVLETLDAAIGSVVYPTAMVLGMELVGPEKRVLATTILAVFYPVGEVLMGVVAKYVTNWRDFLRVLYIPGLLHILFFWIITESVRWLLVKGKYEEAIRALKKAAKFNKVSLSEESLEELCSSSELYKDTSEEVPSESYPIRSAFASTKLLCRIVNCSFCWFTNTLVYYGLSLNSVSLAGDKYLNFIFVCLIEVPGFLICYFTTNSLGRKPSQSGSLIISGVACLLSHFINDNQPWLAFILFLVGKLAITVSFTVLYVYTSELFPTNLRQSLLSFCSMFGRIGSMIAPQTPLLAQFLPSLPLILFGSCAISSGLLVLKFPETLNITLPTTVADAENIGEKGFKKRKAEIS</sequence>
<feature type="transmembrane region" description="Helical" evidence="5">
    <location>
        <begin position="237"/>
        <end position="257"/>
    </location>
</feature>
<feature type="domain" description="Major facilitator superfamily (MFS) profile" evidence="6">
    <location>
        <begin position="110"/>
        <end position="527"/>
    </location>
</feature>
<evidence type="ECO:0000313" key="7">
    <source>
        <dbReference type="EMBL" id="CAD7081492.1"/>
    </source>
</evidence>
<evidence type="ECO:0000256" key="5">
    <source>
        <dbReference type="SAM" id="Phobius"/>
    </source>
</evidence>
<dbReference type="GO" id="GO:0022857">
    <property type="term" value="F:transmembrane transporter activity"/>
    <property type="evidence" value="ECO:0007669"/>
    <property type="project" value="InterPro"/>
</dbReference>
<feature type="transmembrane region" description="Helical" evidence="5">
    <location>
        <begin position="499"/>
        <end position="520"/>
    </location>
</feature>
<keyword evidence="8" id="KW-1185">Reference proteome</keyword>
<dbReference type="InterPro" id="IPR005829">
    <property type="entry name" value="Sugar_transporter_CS"/>
</dbReference>